<dbReference type="InterPro" id="IPR014211">
    <property type="entry name" value="Spore_III_AD"/>
</dbReference>
<evidence type="ECO:0000313" key="2">
    <source>
        <dbReference type="EMBL" id="MFD1675025.1"/>
    </source>
</evidence>
<dbReference type="Pfam" id="PF06686">
    <property type="entry name" value="SpoIIIAC"/>
    <property type="match status" value="2"/>
</dbReference>
<evidence type="ECO:0000256" key="1">
    <source>
        <dbReference type="SAM" id="Phobius"/>
    </source>
</evidence>
<reference evidence="3" key="1">
    <citation type="journal article" date="2019" name="Int. J. Syst. Evol. Microbiol.">
        <title>The Global Catalogue of Microorganisms (GCM) 10K type strain sequencing project: providing services to taxonomists for standard genome sequencing and annotation.</title>
        <authorList>
            <consortium name="The Broad Institute Genomics Platform"/>
            <consortium name="The Broad Institute Genome Sequencing Center for Infectious Disease"/>
            <person name="Wu L."/>
            <person name="Ma J."/>
        </authorList>
    </citation>
    <scope>NUCLEOTIDE SEQUENCE [LARGE SCALE GENOMIC DNA]</scope>
    <source>
        <strain evidence="3">CGMCC 1.12286</strain>
    </source>
</reference>
<evidence type="ECO:0000313" key="3">
    <source>
        <dbReference type="Proteomes" id="UP001597079"/>
    </source>
</evidence>
<feature type="transmembrane region" description="Helical" evidence="1">
    <location>
        <begin position="88"/>
        <end position="108"/>
    </location>
</feature>
<dbReference type="RefSeq" id="WP_377942895.1">
    <property type="nucleotide sequence ID" value="NZ_JBHUCX010000024.1"/>
</dbReference>
<dbReference type="Proteomes" id="UP001597079">
    <property type="component" value="Unassembled WGS sequence"/>
</dbReference>
<dbReference type="NCBIfam" id="TIGR02849">
    <property type="entry name" value="spore_III_AD"/>
    <property type="match status" value="1"/>
</dbReference>
<keyword evidence="1" id="KW-1133">Transmembrane helix</keyword>
<feature type="transmembrane region" description="Helical" evidence="1">
    <location>
        <begin position="23"/>
        <end position="43"/>
    </location>
</feature>
<accession>A0ABW4JIL3</accession>
<protein>
    <submittedName>
        <fullName evidence="2">Stage III sporulation protein AD</fullName>
    </submittedName>
</protein>
<feature type="transmembrane region" description="Helical" evidence="1">
    <location>
        <begin position="129"/>
        <end position="150"/>
    </location>
</feature>
<dbReference type="InterPro" id="IPR025664">
    <property type="entry name" value="Spore_III_AC/AD"/>
</dbReference>
<feature type="transmembrane region" description="Helical" evidence="1">
    <location>
        <begin position="50"/>
        <end position="68"/>
    </location>
</feature>
<keyword evidence="3" id="KW-1185">Reference proteome</keyword>
<keyword evidence="1" id="KW-0472">Membrane</keyword>
<gene>
    <name evidence="2" type="primary">spoIIIAD</name>
    <name evidence="2" type="ORF">ACFSB2_09995</name>
</gene>
<name>A0ABW4JIL3_9BACL</name>
<comment type="caution">
    <text evidence="2">The sequence shown here is derived from an EMBL/GenBank/DDBJ whole genome shotgun (WGS) entry which is preliminary data.</text>
</comment>
<keyword evidence="1" id="KW-0812">Transmembrane</keyword>
<dbReference type="EMBL" id="JBHUCX010000024">
    <property type="protein sequence ID" value="MFD1675025.1"/>
    <property type="molecule type" value="Genomic_DNA"/>
</dbReference>
<organism evidence="2 3">
    <name type="scientific">Alicyclobacillus fodiniaquatilis</name>
    <dbReference type="NCBI Taxonomy" id="1661150"/>
    <lineage>
        <taxon>Bacteria</taxon>
        <taxon>Bacillati</taxon>
        <taxon>Bacillota</taxon>
        <taxon>Bacilli</taxon>
        <taxon>Bacillales</taxon>
        <taxon>Alicyclobacillaceae</taxon>
        <taxon>Alicyclobacillus</taxon>
    </lineage>
</organism>
<proteinExistence type="predicted"/>
<sequence length="151" mass="15868">MPVNRASRMAHIDGIDFISVGEIVHIFQLVGIGLTATVLVSVLRQQAPQFAMLVSILAGAILLTMVVHNMSGVVQSLSNLANLAKLDHGFIAIVLKIIGIAYIVEFAAQVARDAGESALGGKIELAGKIGIIVLAMPIITDVVESLVHLLP</sequence>